<dbReference type="InterPro" id="IPR002169">
    <property type="entry name" value="Peptidase_M9A/M9B"/>
</dbReference>
<dbReference type="OrthoDB" id="9802683at2"/>
<comment type="subcellular location">
    <subcellularLocation>
        <location evidence="3">Secreted</location>
    </subcellularLocation>
</comment>
<organism evidence="16 17">
    <name type="scientific">Bacterioplanes sanyensis</name>
    <dbReference type="NCBI Taxonomy" id="1249553"/>
    <lineage>
        <taxon>Bacteria</taxon>
        <taxon>Pseudomonadati</taxon>
        <taxon>Pseudomonadota</taxon>
        <taxon>Gammaproteobacteria</taxon>
        <taxon>Oceanospirillales</taxon>
        <taxon>Oceanospirillaceae</taxon>
        <taxon>Bacterioplanes</taxon>
    </lineage>
</organism>
<accession>A0A222FPQ0</accession>
<feature type="domain" description="Peptidase M9 collagenase N-terminal" evidence="15">
    <location>
        <begin position="246"/>
        <end position="416"/>
    </location>
</feature>
<gene>
    <name evidence="16" type="ORF">CHH28_18270</name>
</gene>
<dbReference type="Gene3D" id="2.60.120.380">
    <property type="match status" value="1"/>
</dbReference>
<feature type="compositionally biased region" description="Acidic residues" evidence="14">
    <location>
        <begin position="144"/>
        <end position="231"/>
    </location>
</feature>
<dbReference type="Pfam" id="PF08453">
    <property type="entry name" value="Peptidase_M9_N"/>
    <property type="match status" value="1"/>
</dbReference>
<dbReference type="PANTHER" id="PTHR13062">
    <property type="entry name" value="COLLAGENASE"/>
    <property type="match status" value="1"/>
</dbReference>
<comment type="catalytic activity">
    <reaction evidence="1">
        <text>Digestion of native collagen in the triple helical region at Xaa-|-Gly bonds. With synthetic peptides, a preference is shown for Gly at P3 and P1', Pro and Ala at P2 and P2', and hydroxyproline, Ala or Arg at P3'.</text>
        <dbReference type="EC" id="3.4.24.3"/>
    </reaction>
</comment>
<dbReference type="InterPro" id="IPR013661">
    <property type="entry name" value="Peptidase_M9_N_dom"/>
</dbReference>
<evidence type="ECO:0000313" key="17">
    <source>
        <dbReference type="Proteomes" id="UP000202440"/>
    </source>
</evidence>
<evidence type="ECO:0000256" key="2">
    <source>
        <dbReference type="ARBA" id="ARBA00001947"/>
    </source>
</evidence>
<dbReference type="GO" id="GO:0005576">
    <property type="term" value="C:extracellular region"/>
    <property type="evidence" value="ECO:0007669"/>
    <property type="project" value="UniProtKB-SubCell"/>
</dbReference>
<keyword evidence="7" id="KW-0479">Metal-binding</keyword>
<evidence type="ECO:0000256" key="11">
    <source>
        <dbReference type="ARBA" id="ARBA00023049"/>
    </source>
</evidence>
<keyword evidence="12" id="KW-0865">Zymogen</keyword>
<evidence type="ECO:0000313" key="16">
    <source>
        <dbReference type="EMBL" id="ASP40494.1"/>
    </source>
</evidence>
<sequence>MSRIWLSILITTLLTACGGGSSGSDRSGDTDQDTITQPERGNDSGGSGADNSGSDNSGSDNSGSDNSGSDNSGSDNSGSDNSGSDNSGSDNSGSDNSGSDNSGSDNSGSDNSGSDNSGSDNSGSDNSGSDNSGSDNSGSGNDDSGNDDSGNDDSGNDDSGNDDSGNDDSGNDDSGNDDSGNDDSGNDDSGNDDSGNDDSGNDDSGNDDSGNDDSGNDDSGNDDSGNDDSGNDDGSTFNGVAHSWDCKAASLDAFSDEDFAATVAAAENQCVNGLFSLTGPQAAKTFAQPRMEIVAKHIAGSSSPSEASVLFLRAGLYVQYYHKNDVGDYTPTLREAIKQSLNKLLSDTRITGKADSLLSESVTLIDSSGLNTQFIEKVIQILEFFPNSDTDSRDRKVATNNVFTVLFRGHYQDDFVSDVNKTQALLSALVTFVNQQQALLQGDDAYLVENALREYARFLQHDALKPQLRTQIKTWLQQLPEFGGAWLALAKVAQSYDDCREYGICNFQKNLEQTVLAIRHSCANVSADIRAQALTQPQRVEVCNILADQSQRFHQLFNTGQQPVADDYNDRLEVVIFDSSSDYKRYAGLFFDISTDNGGMYLEGNPAQQGNQARFIAYRAEWQDDFTVWNLRHEYTHYLDGRYNLYGTFTRSQAFPTTWWTEGMAEYATHLDKNPAAIDSAKRQKVALSEVLQNTYSDGTERVYRWGYLASWYMKTEQAARTLQWLTAMRENRFEDYQRDLEQLGNAYDASFSTWLDQRIAEHDQNGGNDDTDGDHGDDGHSPHENQLIADEPRRISTTGQNYYFILVPDNARHLRIYTQGGSGNVTLYSSTDTWPTASNHQQQVDGQGTSSTLFIDQPQAGYLFLQVAGDYQDVDISFSFNQSQSASRSW</sequence>
<dbReference type="EC" id="3.4.24.3" evidence="4"/>
<name>A0A222FPQ0_9GAMM</name>
<keyword evidence="8" id="KW-0732">Signal</keyword>
<comment type="cofactor">
    <cofactor evidence="2">
        <name>Zn(2+)</name>
        <dbReference type="ChEBI" id="CHEBI:29105"/>
    </cofactor>
</comment>
<dbReference type="AlphaFoldDB" id="A0A222FPQ0"/>
<evidence type="ECO:0000256" key="7">
    <source>
        <dbReference type="ARBA" id="ARBA00022723"/>
    </source>
</evidence>
<keyword evidence="9" id="KW-0378">Hydrolase</keyword>
<evidence type="ECO:0000256" key="12">
    <source>
        <dbReference type="ARBA" id="ARBA00023145"/>
    </source>
</evidence>
<evidence type="ECO:0000256" key="8">
    <source>
        <dbReference type="ARBA" id="ARBA00022729"/>
    </source>
</evidence>
<dbReference type="EMBL" id="CP022530">
    <property type="protein sequence ID" value="ASP40494.1"/>
    <property type="molecule type" value="Genomic_DNA"/>
</dbReference>
<protein>
    <recommendedName>
        <fullName evidence="4">microbial collagenase</fullName>
        <ecNumber evidence="4">3.4.24.3</ecNumber>
    </recommendedName>
</protein>
<dbReference type="GO" id="GO:0008270">
    <property type="term" value="F:zinc ion binding"/>
    <property type="evidence" value="ECO:0007669"/>
    <property type="project" value="InterPro"/>
</dbReference>
<feature type="region of interest" description="Disordered" evidence="14">
    <location>
        <begin position="763"/>
        <end position="791"/>
    </location>
</feature>
<evidence type="ECO:0000256" key="14">
    <source>
        <dbReference type="SAM" id="MobiDB-lite"/>
    </source>
</evidence>
<dbReference type="RefSeq" id="WP_094061656.1">
    <property type="nucleotide sequence ID" value="NZ_CP022530.1"/>
</dbReference>
<feature type="active site" evidence="13">
    <location>
        <position position="634"/>
    </location>
</feature>
<evidence type="ECO:0000256" key="13">
    <source>
        <dbReference type="PIRSR" id="PIRSR602169-1"/>
    </source>
</evidence>
<keyword evidence="10" id="KW-0862">Zinc</keyword>
<evidence type="ECO:0000259" key="15">
    <source>
        <dbReference type="Pfam" id="PF08453"/>
    </source>
</evidence>
<keyword evidence="5" id="KW-0964">Secreted</keyword>
<dbReference type="PROSITE" id="PS51257">
    <property type="entry name" value="PROKAR_LIPOPROTEIN"/>
    <property type="match status" value="1"/>
</dbReference>
<dbReference type="PRINTS" id="PR00931">
    <property type="entry name" value="MICOLLPTASE"/>
</dbReference>
<evidence type="ECO:0000256" key="6">
    <source>
        <dbReference type="ARBA" id="ARBA00022670"/>
    </source>
</evidence>
<evidence type="ECO:0000256" key="9">
    <source>
        <dbReference type="ARBA" id="ARBA00022801"/>
    </source>
</evidence>
<feature type="compositionally biased region" description="Basic and acidic residues" evidence="14">
    <location>
        <begin position="774"/>
        <end position="784"/>
    </location>
</feature>
<dbReference type="Pfam" id="PF01752">
    <property type="entry name" value="Peptidase_M9"/>
    <property type="match status" value="1"/>
</dbReference>
<dbReference type="GO" id="GO:0006508">
    <property type="term" value="P:proteolysis"/>
    <property type="evidence" value="ECO:0007669"/>
    <property type="project" value="UniProtKB-KW"/>
</dbReference>
<proteinExistence type="predicted"/>
<reference evidence="16 17" key="1">
    <citation type="submission" date="2017-07" db="EMBL/GenBank/DDBJ databases">
        <title>Annotated genome sequence of Bacterioplanes sanyensis isolated from Red Sea.</title>
        <authorList>
            <person name="Rehman Z.U."/>
        </authorList>
    </citation>
    <scope>NUCLEOTIDE SEQUENCE [LARGE SCALE GENOMIC DNA]</scope>
    <source>
        <strain evidence="16 17">NV9</strain>
    </source>
</reference>
<dbReference type="Gene3D" id="3.40.30.160">
    <property type="entry name" value="Collagenase ColT, N-terminal domain"/>
    <property type="match status" value="1"/>
</dbReference>
<dbReference type="Proteomes" id="UP000202440">
    <property type="component" value="Chromosome"/>
</dbReference>
<evidence type="ECO:0000256" key="10">
    <source>
        <dbReference type="ARBA" id="ARBA00022833"/>
    </source>
</evidence>
<evidence type="ECO:0000256" key="4">
    <source>
        <dbReference type="ARBA" id="ARBA00012653"/>
    </source>
</evidence>
<dbReference type="Gene3D" id="1.10.390.20">
    <property type="match status" value="1"/>
</dbReference>
<dbReference type="PANTHER" id="PTHR13062:SF9">
    <property type="entry name" value="MICROBIAL COLLAGENASE"/>
    <property type="match status" value="1"/>
</dbReference>
<dbReference type="KEGG" id="bsan:CHH28_18270"/>
<keyword evidence="6" id="KW-0645">Protease</keyword>
<keyword evidence="11" id="KW-0482">Metalloprotease</keyword>
<feature type="compositionally biased region" description="Low complexity" evidence="14">
    <location>
        <begin position="49"/>
        <end position="143"/>
    </location>
</feature>
<evidence type="ECO:0000256" key="1">
    <source>
        <dbReference type="ARBA" id="ARBA00000424"/>
    </source>
</evidence>
<feature type="region of interest" description="Disordered" evidence="14">
    <location>
        <begin position="16"/>
        <end position="236"/>
    </location>
</feature>
<evidence type="ECO:0000256" key="3">
    <source>
        <dbReference type="ARBA" id="ARBA00004613"/>
    </source>
</evidence>
<keyword evidence="17" id="KW-1185">Reference proteome</keyword>
<evidence type="ECO:0000256" key="5">
    <source>
        <dbReference type="ARBA" id="ARBA00022525"/>
    </source>
</evidence>
<dbReference type="GO" id="GO:0004222">
    <property type="term" value="F:metalloendopeptidase activity"/>
    <property type="evidence" value="ECO:0007669"/>
    <property type="project" value="UniProtKB-EC"/>
</dbReference>